<dbReference type="InterPro" id="IPR050075">
    <property type="entry name" value="LeuD"/>
</dbReference>
<accession>A0ABW1TX52</accession>
<dbReference type="SUPFAM" id="SSF52016">
    <property type="entry name" value="LeuD/IlvD-like"/>
    <property type="match status" value="1"/>
</dbReference>
<dbReference type="InterPro" id="IPR000573">
    <property type="entry name" value="AconitaseA/IPMdHydase_ssu_swvl"/>
</dbReference>
<feature type="domain" description="Aconitase A/isopropylmalate dehydratase small subunit swivel" evidence="11">
    <location>
        <begin position="1"/>
        <end position="123"/>
    </location>
</feature>
<organism evidence="12 13">
    <name type="scientific">Polaromonas aquatica</name>
    <dbReference type="NCBI Taxonomy" id="332657"/>
    <lineage>
        <taxon>Bacteria</taxon>
        <taxon>Pseudomonadati</taxon>
        <taxon>Pseudomonadota</taxon>
        <taxon>Betaproteobacteria</taxon>
        <taxon>Burkholderiales</taxon>
        <taxon>Comamonadaceae</taxon>
        <taxon>Polaromonas</taxon>
    </lineage>
</organism>
<dbReference type="GO" id="GO:0003861">
    <property type="term" value="F:3-isopropylmalate dehydratase activity"/>
    <property type="evidence" value="ECO:0007669"/>
    <property type="project" value="UniProtKB-EC"/>
</dbReference>
<keyword evidence="13" id="KW-1185">Reference proteome</keyword>
<evidence type="ECO:0000256" key="8">
    <source>
        <dbReference type="ARBA" id="ARBA00023239"/>
    </source>
</evidence>
<evidence type="ECO:0000256" key="9">
    <source>
        <dbReference type="ARBA" id="ARBA00023304"/>
    </source>
</evidence>
<dbReference type="NCBIfam" id="NF002458">
    <property type="entry name" value="PRK01641.1"/>
    <property type="match status" value="1"/>
</dbReference>
<dbReference type="InterPro" id="IPR033940">
    <property type="entry name" value="IPMI_Swivel"/>
</dbReference>
<name>A0ABW1TX52_9BURK</name>
<evidence type="ECO:0000256" key="1">
    <source>
        <dbReference type="ARBA" id="ARBA00000491"/>
    </source>
</evidence>
<keyword evidence="8 10" id="KW-0456">Lyase</keyword>
<comment type="caution">
    <text evidence="12">The sequence shown here is derived from an EMBL/GenBank/DDBJ whole genome shotgun (WGS) entry which is preliminary data.</text>
</comment>
<dbReference type="InterPro" id="IPR004431">
    <property type="entry name" value="3-IsopropMal_deHydase_ssu"/>
</dbReference>
<comment type="similarity">
    <text evidence="4 10">Belongs to the LeuD family. LeuD type 1 subfamily.</text>
</comment>
<evidence type="ECO:0000256" key="6">
    <source>
        <dbReference type="ARBA" id="ARBA00022430"/>
    </source>
</evidence>
<gene>
    <name evidence="10 12" type="primary">leuD</name>
    <name evidence="12" type="ORF">ACFQND_08890</name>
</gene>
<dbReference type="EMBL" id="JBHSRS010000018">
    <property type="protein sequence ID" value="MFC6281342.1"/>
    <property type="molecule type" value="Genomic_DNA"/>
</dbReference>
<dbReference type="NCBIfam" id="TIGR00171">
    <property type="entry name" value="leuD"/>
    <property type="match status" value="1"/>
</dbReference>
<keyword evidence="7 10" id="KW-0028">Amino-acid biosynthesis</keyword>
<dbReference type="Gene3D" id="3.20.19.10">
    <property type="entry name" value="Aconitase, domain 4"/>
    <property type="match status" value="1"/>
</dbReference>
<comment type="function">
    <text evidence="2 10">Catalyzes the isomerization between 2-isopropylmalate and 3-isopropylmalate, via the formation of 2-isopropylmaleate.</text>
</comment>
<dbReference type="PANTHER" id="PTHR43345:SF5">
    <property type="entry name" value="3-ISOPROPYLMALATE DEHYDRATASE SMALL SUBUNIT"/>
    <property type="match status" value="1"/>
</dbReference>
<reference evidence="13" key="1">
    <citation type="journal article" date="2019" name="Int. J. Syst. Evol. Microbiol.">
        <title>The Global Catalogue of Microorganisms (GCM) 10K type strain sequencing project: providing services to taxonomists for standard genome sequencing and annotation.</title>
        <authorList>
            <consortium name="The Broad Institute Genomics Platform"/>
            <consortium name="The Broad Institute Genome Sequencing Center for Infectious Disease"/>
            <person name="Wu L."/>
            <person name="Ma J."/>
        </authorList>
    </citation>
    <scope>NUCLEOTIDE SEQUENCE [LARGE SCALE GENOMIC DNA]</scope>
    <source>
        <strain evidence="13">CCUG 39402</strain>
    </source>
</reference>
<evidence type="ECO:0000256" key="4">
    <source>
        <dbReference type="ARBA" id="ARBA00009845"/>
    </source>
</evidence>
<evidence type="ECO:0000256" key="5">
    <source>
        <dbReference type="ARBA" id="ARBA00011271"/>
    </source>
</evidence>
<evidence type="ECO:0000256" key="7">
    <source>
        <dbReference type="ARBA" id="ARBA00022605"/>
    </source>
</evidence>
<protein>
    <recommendedName>
        <fullName evidence="10">3-isopropylmalate dehydratase small subunit</fullName>
        <ecNumber evidence="10">4.2.1.33</ecNumber>
    </recommendedName>
    <alternativeName>
        <fullName evidence="10">Alpha-IPM isomerase</fullName>
        <shortName evidence="10">IPMI</shortName>
    </alternativeName>
    <alternativeName>
        <fullName evidence="10">Isopropylmalate isomerase</fullName>
    </alternativeName>
</protein>
<comment type="subunit">
    <text evidence="5 10">Heterodimer of LeuC and LeuD.</text>
</comment>
<comment type="catalytic activity">
    <reaction evidence="1 10">
        <text>(2R,3S)-3-isopropylmalate = (2S)-2-isopropylmalate</text>
        <dbReference type="Rhea" id="RHEA:32287"/>
        <dbReference type="ChEBI" id="CHEBI:1178"/>
        <dbReference type="ChEBI" id="CHEBI:35121"/>
        <dbReference type="EC" id="4.2.1.33"/>
    </reaction>
</comment>
<evidence type="ECO:0000259" key="11">
    <source>
        <dbReference type="Pfam" id="PF00694"/>
    </source>
</evidence>
<sequence>MQAFDQVSGIALPMDRENVDTDAIVPQRWLVTVERDGLGTGLFGSWRYDEQGGDKPDFVLNQPAYRGANILVAGANYGCGSSREHAVWAHLDYGIRAVIAPSYGPIFYENCLKNGLLPVVLPDSTVAAMLRQIQATPGVHCRVDLLRREVTGPDAAVHGFTMDEGRRRALLDGTDEIALTLKMEQHIAAFARHDGLERPWTL</sequence>
<evidence type="ECO:0000256" key="3">
    <source>
        <dbReference type="ARBA" id="ARBA00004729"/>
    </source>
</evidence>
<evidence type="ECO:0000256" key="2">
    <source>
        <dbReference type="ARBA" id="ARBA00002695"/>
    </source>
</evidence>
<proteinExistence type="inferred from homology"/>
<evidence type="ECO:0000313" key="12">
    <source>
        <dbReference type="EMBL" id="MFC6281342.1"/>
    </source>
</evidence>
<dbReference type="InterPro" id="IPR015928">
    <property type="entry name" value="Aconitase/3IPM_dehydase_swvl"/>
</dbReference>
<keyword evidence="6 10" id="KW-0432">Leucine biosynthesis</keyword>
<dbReference type="HAMAP" id="MF_01031">
    <property type="entry name" value="LeuD_type1"/>
    <property type="match status" value="1"/>
</dbReference>
<keyword evidence="9 10" id="KW-0100">Branched-chain amino acid biosynthesis</keyword>
<comment type="pathway">
    <text evidence="3 10">Amino-acid biosynthesis; L-leucine biosynthesis; L-leucine from 3-methyl-2-oxobutanoate: step 2/4.</text>
</comment>
<dbReference type="EC" id="4.2.1.33" evidence="10"/>
<dbReference type="PANTHER" id="PTHR43345">
    <property type="entry name" value="3-ISOPROPYLMALATE DEHYDRATASE SMALL SUBUNIT 2-RELATED-RELATED"/>
    <property type="match status" value="1"/>
</dbReference>
<dbReference type="Pfam" id="PF00694">
    <property type="entry name" value="Aconitase_C"/>
    <property type="match status" value="1"/>
</dbReference>
<dbReference type="Proteomes" id="UP001596270">
    <property type="component" value="Unassembled WGS sequence"/>
</dbReference>
<evidence type="ECO:0000313" key="13">
    <source>
        <dbReference type="Proteomes" id="UP001596270"/>
    </source>
</evidence>
<dbReference type="CDD" id="cd01577">
    <property type="entry name" value="IPMI_Swivel"/>
    <property type="match status" value="1"/>
</dbReference>
<evidence type="ECO:0000256" key="10">
    <source>
        <dbReference type="HAMAP-Rule" id="MF_01031"/>
    </source>
</evidence>
<dbReference type="RefSeq" id="WP_371439014.1">
    <property type="nucleotide sequence ID" value="NZ_JBHSRS010000018.1"/>
</dbReference>